<protein>
    <submittedName>
        <fullName evidence="1">Uncharacterized protein</fullName>
    </submittedName>
</protein>
<accession>A0ABR1CMM5</accession>
<name>A0ABR1CMM5_NECAM</name>
<evidence type="ECO:0000313" key="2">
    <source>
        <dbReference type="Proteomes" id="UP001303046"/>
    </source>
</evidence>
<comment type="caution">
    <text evidence="1">The sequence shown here is derived from an EMBL/GenBank/DDBJ whole genome shotgun (WGS) entry which is preliminary data.</text>
</comment>
<dbReference type="Proteomes" id="UP001303046">
    <property type="component" value="Unassembled WGS sequence"/>
</dbReference>
<evidence type="ECO:0000313" key="1">
    <source>
        <dbReference type="EMBL" id="KAK6739619.1"/>
    </source>
</evidence>
<sequence length="126" mass="14620">MPEEDMESLGTEIRLVTLNWRSLPSELQQAALSTLLRYLHPPSSALQERHTSDRLIIGIENYTIYLGDVDERKVDYNNLVEELGSAPSKCAFVRLRNRRGLELWIVLQRKPLSTTTRTRFTMNSMR</sequence>
<proteinExistence type="predicted"/>
<organism evidence="1 2">
    <name type="scientific">Necator americanus</name>
    <name type="common">Human hookworm</name>
    <dbReference type="NCBI Taxonomy" id="51031"/>
    <lineage>
        <taxon>Eukaryota</taxon>
        <taxon>Metazoa</taxon>
        <taxon>Ecdysozoa</taxon>
        <taxon>Nematoda</taxon>
        <taxon>Chromadorea</taxon>
        <taxon>Rhabditida</taxon>
        <taxon>Rhabditina</taxon>
        <taxon>Rhabditomorpha</taxon>
        <taxon>Strongyloidea</taxon>
        <taxon>Ancylostomatidae</taxon>
        <taxon>Bunostominae</taxon>
        <taxon>Necator</taxon>
    </lineage>
</organism>
<keyword evidence="2" id="KW-1185">Reference proteome</keyword>
<reference evidence="1 2" key="1">
    <citation type="submission" date="2023-08" db="EMBL/GenBank/DDBJ databases">
        <title>A Necator americanus chromosomal reference genome.</title>
        <authorList>
            <person name="Ilik V."/>
            <person name="Petrzelkova K.J."/>
            <person name="Pardy F."/>
            <person name="Fuh T."/>
            <person name="Niatou-Singa F.S."/>
            <person name="Gouil Q."/>
            <person name="Baker L."/>
            <person name="Ritchie M.E."/>
            <person name="Jex A.R."/>
            <person name="Gazzola D."/>
            <person name="Li H."/>
            <person name="Toshio Fujiwara R."/>
            <person name="Zhan B."/>
            <person name="Aroian R.V."/>
            <person name="Pafco B."/>
            <person name="Schwarz E.M."/>
        </authorList>
    </citation>
    <scope>NUCLEOTIDE SEQUENCE [LARGE SCALE GENOMIC DNA]</scope>
    <source>
        <strain evidence="1 2">Aroian</strain>
        <tissue evidence="1">Whole animal</tissue>
    </source>
</reference>
<dbReference type="EMBL" id="JAVFWL010000003">
    <property type="protein sequence ID" value="KAK6739619.1"/>
    <property type="molecule type" value="Genomic_DNA"/>
</dbReference>
<gene>
    <name evidence="1" type="primary">Necator_chrIII.g9004</name>
    <name evidence="1" type="ORF">RB195_008239</name>
</gene>